<dbReference type="GO" id="GO:0008270">
    <property type="term" value="F:zinc ion binding"/>
    <property type="evidence" value="ECO:0007669"/>
    <property type="project" value="InterPro"/>
</dbReference>
<comment type="caution">
    <text evidence="7">The sequence shown here is derived from an EMBL/GenBank/DDBJ whole genome shotgun (WGS) entry which is preliminary data.</text>
</comment>
<name>A0A423VB38_CYTCH</name>
<evidence type="ECO:0000259" key="6">
    <source>
        <dbReference type="Pfam" id="PF02900"/>
    </source>
</evidence>
<keyword evidence="3" id="KW-0479">Metal-binding</keyword>
<accession>A0A423VB38</accession>
<gene>
    <name evidence="7" type="ORF">VSDG_09353</name>
</gene>
<dbReference type="Gene3D" id="3.40.830.10">
    <property type="entry name" value="LigB-like"/>
    <property type="match status" value="1"/>
</dbReference>
<dbReference type="GO" id="GO:0008198">
    <property type="term" value="F:ferrous iron binding"/>
    <property type="evidence" value="ECO:0007669"/>
    <property type="project" value="InterPro"/>
</dbReference>
<dbReference type="STRING" id="252740.A0A423VB38"/>
<evidence type="ECO:0000256" key="2">
    <source>
        <dbReference type="ARBA" id="ARBA00007581"/>
    </source>
</evidence>
<evidence type="ECO:0000313" key="7">
    <source>
        <dbReference type="EMBL" id="ROV88079.1"/>
    </source>
</evidence>
<dbReference type="GO" id="GO:0016702">
    <property type="term" value="F:oxidoreductase activity, acting on single donors with incorporation of molecular oxygen, incorporation of two atoms of oxygen"/>
    <property type="evidence" value="ECO:0007669"/>
    <property type="project" value="UniProtKB-ARBA"/>
</dbReference>
<keyword evidence="5" id="KW-0560">Oxidoreductase</keyword>
<dbReference type="OrthoDB" id="7396853at2759"/>
<dbReference type="Proteomes" id="UP000284375">
    <property type="component" value="Unassembled WGS sequence"/>
</dbReference>
<sequence length="341" mass="37658">MIVIVSIIIAVVAAFYASLLPEFPMFSRASKAVPALSSLTAKYQDSSKNLAMPQRAPVYFLSHGGPDVMYNKDHAVYSVLQDIGKEITQKVKPKAVVVFSAHWQAKQDLIQVNNAVETDLIYEFRREADRHDSFYGFPDYMYKVQYPNKGDPALASRIIDLLSSAGIKAQGVKRGLDHGVWAGFHVAFDPVENPLKVPLVQVSLYKSEDPDQHYRLGQAVAPLRDEGVVIIGAGMSVHNLRDMWDVMASDDPSRPLPYAVSFDNALKEAVEAPVDQRQMALASVCGRPDAKQAHPWMDHLMPVHVTAGAAGPDLGKQLWTLHEGNFAWAQYRYGDVPGEAS</sequence>
<dbReference type="Pfam" id="PF02900">
    <property type="entry name" value="LigB"/>
    <property type="match status" value="1"/>
</dbReference>
<dbReference type="PANTHER" id="PTHR30096:SF0">
    <property type="entry name" value="4,5-DOPA DIOXYGENASE EXTRADIOL-LIKE PROTEIN"/>
    <property type="match status" value="1"/>
</dbReference>
<protein>
    <recommendedName>
        <fullName evidence="6">Extradiol ring-cleavage dioxygenase class III enzyme subunit B domain-containing protein</fullName>
    </recommendedName>
</protein>
<keyword evidence="4" id="KW-0862">Zinc</keyword>
<dbReference type="InterPro" id="IPR004183">
    <property type="entry name" value="Xdiol_dOase_suB"/>
</dbReference>
<evidence type="ECO:0000256" key="3">
    <source>
        <dbReference type="ARBA" id="ARBA00022723"/>
    </source>
</evidence>
<feature type="domain" description="Extradiol ring-cleavage dioxygenase class III enzyme subunit B" evidence="6">
    <location>
        <begin position="58"/>
        <end position="319"/>
    </location>
</feature>
<evidence type="ECO:0000256" key="1">
    <source>
        <dbReference type="ARBA" id="ARBA00001947"/>
    </source>
</evidence>
<evidence type="ECO:0000313" key="8">
    <source>
        <dbReference type="Proteomes" id="UP000284375"/>
    </source>
</evidence>
<evidence type="ECO:0000256" key="4">
    <source>
        <dbReference type="ARBA" id="ARBA00022833"/>
    </source>
</evidence>
<keyword evidence="8" id="KW-1185">Reference proteome</keyword>
<dbReference type="EMBL" id="LJZO01000071">
    <property type="protein sequence ID" value="ROV88079.1"/>
    <property type="molecule type" value="Genomic_DNA"/>
</dbReference>
<dbReference type="SUPFAM" id="SSF53213">
    <property type="entry name" value="LigB-like"/>
    <property type="match status" value="1"/>
</dbReference>
<comment type="similarity">
    <text evidence="2">Belongs to the DODA-type extradiol aromatic ring-opening dioxygenase family.</text>
</comment>
<proteinExistence type="inferred from homology"/>
<evidence type="ECO:0000256" key="5">
    <source>
        <dbReference type="ARBA" id="ARBA00023002"/>
    </source>
</evidence>
<organism evidence="7 8">
    <name type="scientific">Cytospora chrysosperma</name>
    <name type="common">Cytospora canker fungus</name>
    <name type="synonym">Sphaeria chrysosperma</name>
    <dbReference type="NCBI Taxonomy" id="252740"/>
    <lineage>
        <taxon>Eukaryota</taxon>
        <taxon>Fungi</taxon>
        <taxon>Dikarya</taxon>
        <taxon>Ascomycota</taxon>
        <taxon>Pezizomycotina</taxon>
        <taxon>Sordariomycetes</taxon>
        <taxon>Sordariomycetidae</taxon>
        <taxon>Diaporthales</taxon>
        <taxon>Cytosporaceae</taxon>
        <taxon>Cytospora</taxon>
    </lineage>
</organism>
<dbReference type="PANTHER" id="PTHR30096">
    <property type="entry name" value="4,5-DOPA DIOXYGENASE EXTRADIOL-LIKE PROTEIN"/>
    <property type="match status" value="1"/>
</dbReference>
<comment type="cofactor">
    <cofactor evidence="1">
        <name>Zn(2+)</name>
        <dbReference type="ChEBI" id="CHEBI:29105"/>
    </cofactor>
</comment>
<dbReference type="InterPro" id="IPR014436">
    <property type="entry name" value="Extradiol_dOase_DODA"/>
</dbReference>
<reference evidence="7 8" key="1">
    <citation type="submission" date="2015-09" db="EMBL/GenBank/DDBJ databases">
        <title>Host preference determinants of Valsa canker pathogens revealed by comparative genomics.</title>
        <authorList>
            <person name="Yin Z."/>
            <person name="Huang L."/>
        </authorList>
    </citation>
    <scope>NUCLEOTIDE SEQUENCE [LARGE SCALE GENOMIC DNA]</scope>
    <source>
        <strain evidence="7 8">YSFL</strain>
    </source>
</reference>
<dbReference type="AlphaFoldDB" id="A0A423VB38"/>
<dbReference type="CDD" id="cd07363">
    <property type="entry name" value="45_DOPA_Dioxygenase"/>
    <property type="match status" value="1"/>
</dbReference>